<dbReference type="InterPro" id="IPR005171">
    <property type="entry name" value="Cyt_c_oxidase_su4_prok"/>
</dbReference>
<evidence type="ECO:0008006" key="10">
    <source>
        <dbReference type="Google" id="ProtNLM"/>
    </source>
</evidence>
<evidence type="ECO:0000256" key="4">
    <source>
        <dbReference type="ARBA" id="ARBA00022989"/>
    </source>
</evidence>
<keyword evidence="4 7" id="KW-1133">Transmembrane helix</keyword>
<dbReference type="Proteomes" id="UP000627292">
    <property type="component" value="Unassembled WGS sequence"/>
</dbReference>
<proteinExistence type="predicted"/>
<evidence type="ECO:0000256" key="2">
    <source>
        <dbReference type="ARBA" id="ARBA00022475"/>
    </source>
</evidence>
<evidence type="ECO:0000313" key="8">
    <source>
        <dbReference type="EMBL" id="GGH81694.1"/>
    </source>
</evidence>
<name>A0A917J440_9BACT</name>
<reference evidence="8" key="2">
    <citation type="submission" date="2020-09" db="EMBL/GenBank/DDBJ databases">
        <authorList>
            <person name="Sun Q."/>
            <person name="Zhou Y."/>
        </authorList>
    </citation>
    <scope>NUCLEOTIDE SEQUENCE</scope>
    <source>
        <strain evidence="8">CGMCC 1.15290</strain>
    </source>
</reference>
<evidence type="ECO:0000256" key="3">
    <source>
        <dbReference type="ARBA" id="ARBA00022692"/>
    </source>
</evidence>
<dbReference type="GO" id="GO:0005886">
    <property type="term" value="C:plasma membrane"/>
    <property type="evidence" value="ECO:0007669"/>
    <property type="project" value="UniProtKB-SubCell"/>
</dbReference>
<comment type="subcellular location">
    <subcellularLocation>
        <location evidence="1">Cell membrane</location>
        <topology evidence="1">Multi-pass membrane protein</topology>
    </subcellularLocation>
</comment>
<evidence type="ECO:0000256" key="7">
    <source>
        <dbReference type="SAM" id="Phobius"/>
    </source>
</evidence>
<keyword evidence="9" id="KW-1185">Reference proteome</keyword>
<keyword evidence="2" id="KW-1003">Cell membrane</keyword>
<comment type="caution">
    <text evidence="8">The sequence shown here is derived from an EMBL/GenBank/DDBJ whole genome shotgun (WGS) entry which is preliminary data.</text>
</comment>
<feature type="transmembrane region" description="Helical" evidence="7">
    <location>
        <begin position="28"/>
        <end position="47"/>
    </location>
</feature>
<evidence type="ECO:0000256" key="5">
    <source>
        <dbReference type="ARBA" id="ARBA00023136"/>
    </source>
</evidence>
<evidence type="ECO:0000313" key="9">
    <source>
        <dbReference type="Proteomes" id="UP000627292"/>
    </source>
</evidence>
<keyword evidence="3 7" id="KW-0812">Transmembrane</keyword>
<sequence>MEHTSEVLHHEGHGHHDATEGKKEVWRITLYLTILTLVELAIGYYMYKAGLENGFFKNMLKGLIVALMMWKAFYIVGYFMHLKHELRNFALTVVVPLFLFIWFIIAFLADGNSYNHLRNTYDKNHQERASLKMEKKEVEHGHGKEHHTGEGHTGEELK</sequence>
<evidence type="ECO:0000256" key="1">
    <source>
        <dbReference type="ARBA" id="ARBA00004651"/>
    </source>
</evidence>
<protein>
    <recommendedName>
        <fullName evidence="10">Cytochrome c oxidase subunit IV</fullName>
    </recommendedName>
</protein>
<accession>A0A917J440</accession>
<feature type="region of interest" description="Disordered" evidence="6">
    <location>
        <begin position="132"/>
        <end position="158"/>
    </location>
</feature>
<dbReference type="RefSeq" id="WP_188958600.1">
    <property type="nucleotide sequence ID" value="NZ_BMIB01000006.1"/>
</dbReference>
<dbReference type="Pfam" id="PF03626">
    <property type="entry name" value="COX4_pro"/>
    <property type="match status" value="1"/>
</dbReference>
<reference evidence="8" key="1">
    <citation type="journal article" date="2014" name="Int. J. Syst. Evol. Microbiol.">
        <title>Complete genome sequence of Corynebacterium casei LMG S-19264T (=DSM 44701T), isolated from a smear-ripened cheese.</title>
        <authorList>
            <consortium name="US DOE Joint Genome Institute (JGI-PGF)"/>
            <person name="Walter F."/>
            <person name="Albersmeier A."/>
            <person name="Kalinowski J."/>
            <person name="Ruckert C."/>
        </authorList>
    </citation>
    <scope>NUCLEOTIDE SEQUENCE</scope>
    <source>
        <strain evidence="8">CGMCC 1.15290</strain>
    </source>
</reference>
<feature type="transmembrane region" description="Helical" evidence="7">
    <location>
        <begin position="86"/>
        <end position="109"/>
    </location>
</feature>
<dbReference type="EMBL" id="BMIB01000006">
    <property type="protein sequence ID" value="GGH81694.1"/>
    <property type="molecule type" value="Genomic_DNA"/>
</dbReference>
<keyword evidence="5 7" id="KW-0472">Membrane</keyword>
<evidence type="ECO:0000256" key="6">
    <source>
        <dbReference type="SAM" id="MobiDB-lite"/>
    </source>
</evidence>
<gene>
    <name evidence="8" type="ORF">GCM10011379_54470</name>
</gene>
<feature type="transmembrane region" description="Helical" evidence="7">
    <location>
        <begin position="59"/>
        <end position="80"/>
    </location>
</feature>
<organism evidence="8 9">
    <name type="scientific">Filimonas zeae</name>
    <dbReference type="NCBI Taxonomy" id="1737353"/>
    <lineage>
        <taxon>Bacteria</taxon>
        <taxon>Pseudomonadati</taxon>
        <taxon>Bacteroidota</taxon>
        <taxon>Chitinophagia</taxon>
        <taxon>Chitinophagales</taxon>
        <taxon>Chitinophagaceae</taxon>
        <taxon>Filimonas</taxon>
    </lineage>
</organism>
<dbReference type="AlphaFoldDB" id="A0A917J440"/>